<dbReference type="GO" id="GO:0006355">
    <property type="term" value="P:regulation of DNA-templated transcription"/>
    <property type="evidence" value="ECO:0007669"/>
    <property type="project" value="InterPro"/>
</dbReference>
<feature type="domain" description="Response regulatory" evidence="6">
    <location>
        <begin position="5"/>
        <end position="119"/>
    </location>
</feature>
<dbReference type="InterPro" id="IPR000792">
    <property type="entry name" value="Tscrpt_reg_LuxR_C"/>
</dbReference>
<dbReference type="EMBL" id="CP064942">
    <property type="protein sequence ID" value="QPH54121.1"/>
    <property type="molecule type" value="Genomic_DNA"/>
</dbReference>
<dbReference type="SMART" id="SM00448">
    <property type="entry name" value="REC"/>
    <property type="match status" value="1"/>
</dbReference>
<evidence type="ECO:0000256" key="1">
    <source>
        <dbReference type="ARBA" id="ARBA00023015"/>
    </source>
</evidence>
<dbReference type="PROSITE" id="PS00622">
    <property type="entry name" value="HTH_LUXR_1"/>
    <property type="match status" value="1"/>
</dbReference>
<dbReference type="PRINTS" id="PR00038">
    <property type="entry name" value="HTHLUXR"/>
</dbReference>
<dbReference type="RefSeq" id="WP_196103330.1">
    <property type="nucleotide sequence ID" value="NZ_CP064942.1"/>
</dbReference>
<gene>
    <name evidence="7" type="ORF">I0K15_20505</name>
</gene>
<name>A0A7S9LRT0_9RHOB</name>
<reference evidence="7 8" key="1">
    <citation type="submission" date="2020-11" db="EMBL/GenBank/DDBJ databases">
        <title>Description of Pontivivens ytuae sp. nov. isolated from deep sea sediment of Mariana Trench.</title>
        <authorList>
            <person name="Wang Z."/>
            <person name="Sun Q.-L."/>
            <person name="Xu X.-D."/>
            <person name="Tang Y.-Z."/>
            <person name="Zhang J."/>
        </authorList>
    </citation>
    <scope>NUCLEOTIDE SEQUENCE [LARGE SCALE GENOMIC DNA]</scope>
    <source>
        <strain evidence="7 8">MT2928</strain>
    </source>
</reference>
<dbReference type="CDD" id="cd06170">
    <property type="entry name" value="LuxR_C_like"/>
    <property type="match status" value="1"/>
</dbReference>
<keyword evidence="2" id="KW-0238">DNA-binding</keyword>
<keyword evidence="1" id="KW-0805">Transcription regulation</keyword>
<feature type="domain" description="HTH luxR-type" evidence="5">
    <location>
        <begin position="128"/>
        <end position="193"/>
    </location>
</feature>
<dbReference type="Gene3D" id="3.40.50.2300">
    <property type="match status" value="1"/>
</dbReference>
<dbReference type="InterPro" id="IPR016032">
    <property type="entry name" value="Sig_transdc_resp-reg_C-effctor"/>
</dbReference>
<dbReference type="KEGG" id="poz:I0K15_20505"/>
<dbReference type="GO" id="GO:0000160">
    <property type="term" value="P:phosphorelay signal transduction system"/>
    <property type="evidence" value="ECO:0007669"/>
    <property type="project" value="InterPro"/>
</dbReference>
<dbReference type="PROSITE" id="PS50110">
    <property type="entry name" value="RESPONSE_REGULATORY"/>
    <property type="match status" value="1"/>
</dbReference>
<dbReference type="InterPro" id="IPR036388">
    <property type="entry name" value="WH-like_DNA-bd_sf"/>
</dbReference>
<dbReference type="GO" id="GO:0003677">
    <property type="term" value="F:DNA binding"/>
    <property type="evidence" value="ECO:0007669"/>
    <property type="project" value="UniProtKB-KW"/>
</dbReference>
<proteinExistence type="predicted"/>
<evidence type="ECO:0000256" key="4">
    <source>
        <dbReference type="PROSITE-ProRule" id="PRU00169"/>
    </source>
</evidence>
<dbReference type="PANTHER" id="PTHR44688:SF16">
    <property type="entry name" value="DNA-BINDING TRANSCRIPTIONAL ACTIVATOR DEVR_DOSR"/>
    <property type="match status" value="1"/>
</dbReference>
<dbReference type="PROSITE" id="PS50043">
    <property type="entry name" value="HTH_LUXR_2"/>
    <property type="match status" value="1"/>
</dbReference>
<dbReference type="AlphaFoldDB" id="A0A7S9LRT0"/>
<keyword evidence="8" id="KW-1185">Reference proteome</keyword>
<evidence type="ECO:0000259" key="6">
    <source>
        <dbReference type="PROSITE" id="PS50110"/>
    </source>
</evidence>
<keyword evidence="4" id="KW-0597">Phosphoprotein</keyword>
<evidence type="ECO:0000259" key="5">
    <source>
        <dbReference type="PROSITE" id="PS50043"/>
    </source>
</evidence>
<dbReference type="Proteomes" id="UP000594800">
    <property type="component" value="Chromosome"/>
</dbReference>
<dbReference type="SUPFAM" id="SSF52172">
    <property type="entry name" value="CheY-like"/>
    <property type="match status" value="1"/>
</dbReference>
<evidence type="ECO:0000313" key="8">
    <source>
        <dbReference type="Proteomes" id="UP000594800"/>
    </source>
</evidence>
<feature type="modified residue" description="4-aspartylphosphate" evidence="4">
    <location>
        <position position="54"/>
    </location>
</feature>
<sequence length="202" mass="21587">MQGAPVGIVEDDGAVAASLAALLGAWGFEAELFEDGETFLAAAAPGRWACVLLDVRLPGDDGLSVMKAFRGVERHIPVIIMTGHGDISMAVHALKEGAQDFIEKPFDDEDLVRRLRTAIARTPEGADCAARLARLTPRETDVMREVVAGHPNKIIAHRLGVSPKTVELHRARVMSKTGAKSLSHLVRMALKAGIDPDGDAQI</sequence>
<dbReference type="PANTHER" id="PTHR44688">
    <property type="entry name" value="DNA-BINDING TRANSCRIPTIONAL ACTIVATOR DEVR_DOSR"/>
    <property type="match status" value="1"/>
</dbReference>
<dbReference type="InterPro" id="IPR011006">
    <property type="entry name" value="CheY-like_superfamily"/>
</dbReference>
<evidence type="ECO:0000313" key="7">
    <source>
        <dbReference type="EMBL" id="QPH54121.1"/>
    </source>
</evidence>
<evidence type="ECO:0000256" key="3">
    <source>
        <dbReference type="ARBA" id="ARBA00023163"/>
    </source>
</evidence>
<organism evidence="7 8">
    <name type="scientific">Pontivivens ytuae</name>
    <dbReference type="NCBI Taxonomy" id="2789856"/>
    <lineage>
        <taxon>Bacteria</taxon>
        <taxon>Pseudomonadati</taxon>
        <taxon>Pseudomonadota</taxon>
        <taxon>Alphaproteobacteria</taxon>
        <taxon>Rhodobacterales</taxon>
        <taxon>Paracoccaceae</taxon>
        <taxon>Pontivivens</taxon>
    </lineage>
</organism>
<dbReference type="Gene3D" id="1.10.10.10">
    <property type="entry name" value="Winged helix-like DNA-binding domain superfamily/Winged helix DNA-binding domain"/>
    <property type="match status" value="1"/>
</dbReference>
<dbReference type="SUPFAM" id="SSF46894">
    <property type="entry name" value="C-terminal effector domain of the bipartite response regulators"/>
    <property type="match status" value="1"/>
</dbReference>
<protein>
    <submittedName>
        <fullName evidence="7">Response regulator transcription factor</fullName>
    </submittedName>
</protein>
<accession>A0A7S9LRT0</accession>
<dbReference type="InterPro" id="IPR001789">
    <property type="entry name" value="Sig_transdc_resp-reg_receiver"/>
</dbReference>
<evidence type="ECO:0000256" key="2">
    <source>
        <dbReference type="ARBA" id="ARBA00023125"/>
    </source>
</evidence>
<dbReference type="Pfam" id="PF00196">
    <property type="entry name" value="GerE"/>
    <property type="match status" value="1"/>
</dbReference>
<dbReference type="Pfam" id="PF00072">
    <property type="entry name" value="Response_reg"/>
    <property type="match status" value="1"/>
</dbReference>
<dbReference type="SMART" id="SM00421">
    <property type="entry name" value="HTH_LUXR"/>
    <property type="match status" value="1"/>
</dbReference>
<keyword evidence="3" id="KW-0804">Transcription</keyword>